<evidence type="ECO:0000313" key="1">
    <source>
        <dbReference type="EMBL" id="SPD63009.1"/>
    </source>
</evidence>
<dbReference type="AlphaFoldDB" id="A0A9Q7UQH0"/>
<name>A0A9Q7UQH0_9BURK</name>
<organism evidence="1 2">
    <name type="scientific">Cupriavidus taiwanensis</name>
    <dbReference type="NCBI Taxonomy" id="164546"/>
    <lineage>
        <taxon>Bacteria</taxon>
        <taxon>Pseudomonadati</taxon>
        <taxon>Pseudomonadota</taxon>
        <taxon>Betaproteobacteria</taxon>
        <taxon>Burkholderiales</taxon>
        <taxon>Burkholderiaceae</taxon>
        <taxon>Cupriavidus</taxon>
    </lineage>
</organism>
<sequence>MLLYSDFFGSQVNGHPRLHF</sequence>
<protein>
    <submittedName>
        <fullName evidence="1">Uncharacterized protein</fullName>
    </submittedName>
</protein>
<gene>
    <name evidence="1" type="ORF">CBM2636_10025</name>
</gene>
<proteinExistence type="predicted"/>
<accession>A0A9Q7UQH0</accession>
<dbReference type="Proteomes" id="UP000254259">
    <property type="component" value="Chromosome CBM2636"/>
</dbReference>
<evidence type="ECO:0000313" key="2">
    <source>
        <dbReference type="Proteomes" id="UP000254259"/>
    </source>
</evidence>
<reference evidence="1 2" key="1">
    <citation type="submission" date="2018-01" db="EMBL/GenBank/DDBJ databases">
        <authorList>
            <person name="Clerissi C."/>
        </authorList>
    </citation>
    <scope>NUCLEOTIDE SEQUENCE [LARGE SCALE GENOMIC DNA]</scope>
    <source>
        <strain evidence="1">Cupriavidus taiwanensis SWF 66322</strain>
    </source>
</reference>
<dbReference type="EMBL" id="LT984813">
    <property type="protein sequence ID" value="SPD63009.1"/>
    <property type="molecule type" value="Genomic_DNA"/>
</dbReference>